<reference evidence="17" key="1">
    <citation type="submission" date="2018-05" db="EMBL/GenBank/DDBJ databases">
        <authorList>
            <person name="Lanie J.A."/>
            <person name="Ng W.-L."/>
            <person name="Kazmierczak K.M."/>
            <person name="Andrzejewski T.M."/>
            <person name="Davidsen T.M."/>
            <person name="Wayne K.J."/>
            <person name="Tettelin H."/>
            <person name="Glass J.I."/>
            <person name="Rusch D."/>
            <person name="Podicherti R."/>
            <person name="Tsui H.-C.T."/>
            <person name="Winkler M.E."/>
        </authorList>
    </citation>
    <scope>NUCLEOTIDE SEQUENCE</scope>
</reference>
<name>A0A381R609_9ZZZZ</name>
<dbReference type="GO" id="GO:0005524">
    <property type="term" value="F:ATP binding"/>
    <property type="evidence" value="ECO:0007669"/>
    <property type="project" value="UniProtKB-KW"/>
</dbReference>
<evidence type="ECO:0000256" key="3">
    <source>
        <dbReference type="ARBA" id="ARBA00010214"/>
    </source>
</evidence>
<evidence type="ECO:0000256" key="4">
    <source>
        <dbReference type="ARBA" id="ARBA00012105"/>
    </source>
</evidence>
<dbReference type="EMBL" id="UINC01001709">
    <property type="protein sequence ID" value="SUZ87112.1"/>
    <property type="molecule type" value="Genomic_DNA"/>
</dbReference>
<dbReference type="NCBIfam" id="NF004160">
    <property type="entry name" value="PRK05627.1-3"/>
    <property type="match status" value="1"/>
</dbReference>
<dbReference type="UniPathway" id="UPA00276">
    <property type="reaction ID" value="UER00406"/>
</dbReference>
<dbReference type="SMART" id="SM00904">
    <property type="entry name" value="Flavokinase"/>
    <property type="match status" value="1"/>
</dbReference>
<evidence type="ECO:0000256" key="13">
    <source>
        <dbReference type="ARBA" id="ARBA00022827"/>
    </source>
</evidence>
<dbReference type="EC" id="2.7.1.26" evidence="4"/>
<dbReference type="AlphaFoldDB" id="A0A381R609"/>
<feature type="non-terminal residue" evidence="17">
    <location>
        <position position="1"/>
    </location>
</feature>
<dbReference type="Pfam" id="PF06574">
    <property type="entry name" value="FAD_syn"/>
    <property type="match status" value="1"/>
</dbReference>
<feature type="domain" description="Riboflavin kinase" evidence="16">
    <location>
        <begin position="189"/>
        <end position="321"/>
    </location>
</feature>
<dbReference type="GO" id="GO:0006747">
    <property type="term" value="P:FAD biosynthetic process"/>
    <property type="evidence" value="ECO:0007669"/>
    <property type="project" value="UniProtKB-UniPathway"/>
</dbReference>
<keyword evidence="7" id="KW-0285">Flavoprotein</keyword>
<comment type="pathway">
    <text evidence="1">Cofactor biosynthesis; FAD biosynthesis; FAD from FMN: step 1/1.</text>
</comment>
<evidence type="ECO:0000256" key="5">
    <source>
        <dbReference type="ARBA" id="ARBA00012393"/>
    </source>
</evidence>
<dbReference type="GO" id="GO:0008531">
    <property type="term" value="F:riboflavin kinase activity"/>
    <property type="evidence" value="ECO:0007669"/>
    <property type="project" value="UniProtKB-EC"/>
</dbReference>
<keyword evidence="10" id="KW-0548">Nucleotidyltransferase</keyword>
<keyword evidence="12" id="KW-0418">Kinase</keyword>
<dbReference type="CDD" id="cd02064">
    <property type="entry name" value="FAD_synthetase_N"/>
    <property type="match status" value="1"/>
</dbReference>
<proteinExistence type="inferred from homology"/>
<keyword evidence="13" id="KW-0274">FAD</keyword>
<dbReference type="GO" id="GO:0009398">
    <property type="term" value="P:FMN biosynthetic process"/>
    <property type="evidence" value="ECO:0007669"/>
    <property type="project" value="UniProtKB-UniPathway"/>
</dbReference>
<dbReference type="InterPro" id="IPR015865">
    <property type="entry name" value="Riboflavin_kinase_bac/euk"/>
</dbReference>
<dbReference type="InterPro" id="IPR014729">
    <property type="entry name" value="Rossmann-like_a/b/a_fold"/>
</dbReference>
<keyword evidence="15" id="KW-0511">Multifunctional enzyme</keyword>
<gene>
    <name evidence="17" type="ORF">METZ01_LOCUS39966</name>
</gene>
<dbReference type="Gene3D" id="3.40.50.620">
    <property type="entry name" value="HUPs"/>
    <property type="match status" value="1"/>
</dbReference>
<evidence type="ECO:0000313" key="17">
    <source>
        <dbReference type="EMBL" id="SUZ87112.1"/>
    </source>
</evidence>
<evidence type="ECO:0000256" key="6">
    <source>
        <dbReference type="ARBA" id="ARBA00018483"/>
    </source>
</evidence>
<evidence type="ECO:0000256" key="10">
    <source>
        <dbReference type="ARBA" id="ARBA00022695"/>
    </source>
</evidence>
<evidence type="ECO:0000259" key="16">
    <source>
        <dbReference type="SMART" id="SM00904"/>
    </source>
</evidence>
<evidence type="ECO:0000256" key="8">
    <source>
        <dbReference type="ARBA" id="ARBA00022643"/>
    </source>
</evidence>
<dbReference type="SUPFAM" id="SSF52374">
    <property type="entry name" value="Nucleotidylyl transferase"/>
    <property type="match status" value="1"/>
</dbReference>
<dbReference type="EC" id="2.7.7.2" evidence="5"/>
<dbReference type="SUPFAM" id="SSF82114">
    <property type="entry name" value="Riboflavin kinase-like"/>
    <property type="match status" value="1"/>
</dbReference>
<dbReference type="PANTHER" id="PTHR22749:SF6">
    <property type="entry name" value="RIBOFLAVIN KINASE"/>
    <property type="match status" value="1"/>
</dbReference>
<keyword evidence="14" id="KW-0067">ATP-binding</keyword>
<accession>A0A381R609</accession>
<evidence type="ECO:0000256" key="9">
    <source>
        <dbReference type="ARBA" id="ARBA00022679"/>
    </source>
</evidence>
<organism evidence="17">
    <name type="scientific">marine metagenome</name>
    <dbReference type="NCBI Taxonomy" id="408172"/>
    <lineage>
        <taxon>unclassified sequences</taxon>
        <taxon>metagenomes</taxon>
        <taxon>ecological metagenomes</taxon>
    </lineage>
</organism>
<dbReference type="PIRSF" id="PIRSF004491">
    <property type="entry name" value="FAD_Synth"/>
    <property type="match status" value="1"/>
</dbReference>
<dbReference type="InterPro" id="IPR023465">
    <property type="entry name" value="Riboflavin_kinase_dom_sf"/>
</dbReference>
<dbReference type="Gene3D" id="2.40.30.30">
    <property type="entry name" value="Riboflavin kinase-like"/>
    <property type="match status" value="1"/>
</dbReference>
<comment type="similarity">
    <text evidence="3">Belongs to the RibF family.</text>
</comment>
<protein>
    <recommendedName>
        <fullName evidence="6">Bifunctional riboflavin kinase/FMN adenylyltransferase</fullName>
        <ecNumber evidence="4">2.7.1.26</ecNumber>
        <ecNumber evidence="5">2.7.7.2</ecNumber>
    </recommendedName>
</protein>
<evidence type="ECO:0000256" key="12">
    <source>
        <dbReference type="ARBA" id="ARBA00022777"/>
    </source>
</evidence>
<sequence>VEIRRELSQHDQSSPRTALTIGAYDGVHTGHRQVISEVCRLAVERGLTSAVLTFDRHPASVVRPGSAPLLLTDTDQKLEELATTGVDLTMVLPFDAERATESAESFIREVLVGGLGVALVVVGEDFHFGHQRLGNVALLRDLGVELGFEVMGLGLVGLDGRPARDHEQVSSTFIRRALARGDLKQANAMLGRPYEVRGVVGAGDRRGREMGFPTANVRIDPSILLPEDAVYAGWYERPDGAVHAAAISLGTRPQFYEDGAVVLEAHLLDVGGPDDGGPDLYDEAARVRFVRRLRGQSRFDDLDALVAQLHRDVADTRAALG</sequence>
<dbReference type="InterPro" id="IPR023468">
    <property type="entry name" value="Riboflavin_kinase"/>
</dbReference>
<dbReference type="GO" id="GO:0003919">
    <property type="term" value="F:FMN adenylyltransferase activity"/>
    <property type="evidence" value="ECO:0007669"/>
    <property type="project" value="UniProtKB-EC"/>
</dbReference>
<dbReference type="PANTHER" id="PTHR22749">
    <property type="entry name" value="RIBOFLAVIN KINASE/FMN ADENYLYLTRANSFERASE"/>
    <property type="match status" value="1"/>
</dbReference>
<evidence type="ECO:0000256" key="2">
    <source>
        <dbReference type="ARBA" id="ARBA00005201"/>
    </source>
</evidence>
<dbReference type="FunFam" id="3.40.50.620:FF:000021">
    <property type="entry name" value="Riboflavin biosynthesis protein"/>
    <property type="match status" value="1"/>
</dbReference>
<evidence type="ECO:0000256" key="15">
    <source>
        <dbReference type="ARBA" id="ARBA00023268"/>
    </source>
</evidence>
<dbReference type="UniPathway" id="UPA00277">
    <property type="reaction ID" value="UER00407"/>
</dbReference>
<dbReference type="NCBIfam" id="TIGR00083">
    <property type="entry name" value="ribF"/>
    <property type="match status" value="1"/>
</dbReference>
<evidence type="ECO:0000256" key="1">
    <source>
        <dbReference type="ARBA" id="ARBA00004726"/>
    </source>
</evidence>
<dbReference type="InterPro" id="IPR015864">
    <property type="entry name" value="FAD_synthase"/>
</dbReference>
<evidence type="ECO:0000256" key="11">
    <source>
        <dbReference type="ARBA" id="ARBA00022741"/>
    </source>
</evidence>
<keyword evidence="9" id="KW-0808">Transferase</keyword>
<evidence type="ECO:0000256" key="14">
    <source>
        <dbReference type="ARBA" id="ARBA00022840"/>
    </source>
</evidence>
<dbReference type="Pfam" id="PF01687">
    <property type="entry name" value="Flavokinase"/>
    <property type="match status" value="1"/>
</dbReference>
<dbReference type="InterPro" id="IPR002606">
    <property type="entry name" value="Riboflavin_kinase_bac"/>
</dbReference>
<dbReference type="GO" id="GO:0009231">
    <property type="term" value="P:riboflavin biosynthetic process"/>
    <property type="evidence" value="ECO:0007669"/>
    <property type="project" value="InterPro"/>
</dbReference>
<evidence type="ECO:0000256" key="7">
    <source>
        <dbReference type="ARBA" id="ARBA00022630"/>
    </source>
</evidence>
<keyword evidence="8" id="KW-0288">FMN</keyword>
<comment type="pathway">
    <text evidence="2">Cofactor biosynthesis; FMN biosynthesis; FMN from riboflavin (ATP route): step 1/1.</text>
</comment>
<keyword evidence="11" id="KW-0547">Nucleotide-binding</keyword>